<gene>
    <name evidence="1" type="ORF">B1H29_04530</name>
</gene>
<dbReference type="Proteomes" id="UP000189443">
    <property type="component" value="Chromosome"/>
</dbReference>
<reference evidence="1 2" key="1">
    <citation type="submission" date="2017-02" db="EMBL/GenBank/DDBJ databases">
        <title>Streptomyces pactum ACT12 Genome sequencing and assembly.</title>
        <authorList>
            <person name="Xue Q."/>
            <person name="Yan X."/>
            <person name="Jia L."/>
            <person name="Yan H."/>
        </authorList>
    </citation>
    <scope>NUCLEOTIDE SEQUENCE [LARGE SCALE GENOMIC DNA]</scope>
    <source>
        <strain evidence="1 2">ACT12</strain>
    </source>
</reference>
<keyword evidence="2" id="KW-1185">Reference proteome</keyword>
<organism evidence="1 2">
    <name type="scientific">Streptomyces pactum</name>
    <dbReference type="NCBI Taxonomy" id="68249"/>
    <lineage>
        <taxon>Bacteria</taxon>
        <taxon>Bacillati</taxon>
        <taxon>Actinomycetota</taxon>
        <taxon>Actinomycetes</taxon>
        <taxon>Kitasatosporales</taxon>
        <taxon>Streptomycetaceae</taxon>
        <taxon>Streptomyces</taxon>
    </lineage>
</organism>
<evidence type="ECO:0000313" key="1">
    <source>
        <dbReference type="EMBL" id="AQS66290.1"/>
    </source>
</evidence>
<dbReference type="AlphaFoldDB" id="A0A1S6J3F6"/>
<dbReference type="EMBL" id="CP019724">
    <property type="protein sequence ID" value="AQS66290.1"/>
    <property type="molecule type" value="Genomic_DNA"/>
</dbReference>
<proteinExistence type="predicted"/>
<dbReference type="RefSeq" id="WP_055420995.1">
    <property type="nucleotide sequence ID" value="NZ_CP019724.1"/>
</dbReference>
<dbReference type="OrthoDB" id="4322177at2"/>
<name>A0A1S6J3F6_9ACTN</name>
<sequence>MTTPARSPRVLPTNELLSAADQLLNPSDGTTLSPGVRARAAATLLRLALDETLDAFWRSVSPRMTRSTGRTRMLCLQWYVSPSVARQWYTVWSGLSAACHYHTYELPPTPAEVRAWHQDVSELLRVLAAARA</sequence>
<protein>
    <submittedName>
        <fullName evidence="1">Uncharacterized protein</fullName>
    </submittedName>
</protein>
<evidence type="ECO:0000313" key="2">
    <source>
        <dbReference type="Proteomes" id="UP000189443"/>
    </source>
</evidence>
<accession>A0A1S6J3F6</accession>
<dbReference type="KEGG" id="spac:B1H29_04530"/>